<evidence type="ECO:0000256" key="1">
    <source>
        <dbReference type="ARBA" id="ARBA00004651"/>
    </source>
</evidence>
<accession>A0A6J5YZZ2</accession>
<dbReference type="InterPro" id="IPR035906">
    <property type="entry name" value="MetI-like_sf"/>
</dbReference>
<dbReference type="InterPro" id="IPR000515">
    <property type="entry name" value="MetI-like"/>
</dbReference>
<feature type="transmembrane region" description="Helical" evidence="7">
    <location>
        <begin position="121"/>
        <end position="140"/>
    </location>
</feature>
<dbReference type="GO" id="GO:0055085">
    <property type="term" value="P:transmembrane transport"/>
    <property type="evidence" value="ECO:0007669"/>
    <property type="project" value="InterPro"/>
</dbReference>
<sequence length="306" mass="33598">MSKAVIQGKHKFSTPLSGRGASAVIALLPFVVFLGIFAVYPLYQLLRMSFMRTEVFDGEFLSEFNGLDNFRKIPEDPLAINAIKVTILFSVLCVIFTVILGIAGAIMVQSSRIFKNTARNIFIWPAVVAPVVVSVMWLLILDPTVGLVNKILQSIGQEPQIWLDSKTGAFISVVVVDVWHWTPVVFLFIYAGLNGINQEILEAARVDGASERQIVRRIILPILIPTIAVIALLRTIMSIKAFDEMYLLTKGGPDGATSLISLHIRKIFVEILDFGYASALSLCIVAGLAAIVASSYFARKNKKAKS</sequence>
<comment type="subcellular location">
    <subcellularLocation>
        <location evidence="1">Cell membrane</location>
        <topology evidence="1">Multi-pass membrane protein</topology>
    </subcellularLocation>
</comment>
<dbReference type="Gene3D" id="1.10.3720.10">
    <property type="entry name" value="MetI-like"/>
    <property type="match status" value="1"/>
</dbReference>
<dbReference type="SUPFAM" id="SSF161098">
    <property type="entry name" value="MetI-like"/>
    <property type="match status" value="1"/>
</dbReference>
<organism evidence="9">
    <name type="scientific">freshwater metagenome</name>
    <dbReference type="NCBI Taxonomy" id="449393"/>
    <lineage>
        <taxon>unclassified sequences</taxon>
        <taxon>metagenomes</taxon>
        <taxon>ecological metagenomes</taxon>
    </lineage>
</organism>
<evidence type="ECO:0000256" key="2">
    <source>
        <dbReference type="ARBA" id="ARBA00022448"/>
    </source>
</evidence>
<evidence type="ECO:0000259" key="8">
    <source>
        <dbReference type="PROSITE" id="PS50928"/>
    </source>
</evidence>
<keyword evidence="6 7" id="KW-0472">Membrane</keyword>
<feature type="transmembrane region" description="Helical" evidence="7">
    <location>
        <begin position="169"/>
        <end position="193"/>
    </location>
</feature>
<dbReference type="GO" id="GO:0005886">
    <property type="term" value="C:plasma membrane"/>
    <property type="evidence" value="ECO:0007669"/>
    <property type="project" value="UniProtKB-SubCell"/>
</dbReference>
<keyword evidence="5 7" id="KW-1133">Transmembrane helix</keyword>
<evidence type="ECO:0000256" key="7">
    <source>
        <dbReference type="SAM" id="Phobius"/>
    </source>
</evidence>
<evidence type="ECO:0000256" key="6">
    <source>
        <dbReference type="ARBA" id="ARBA00023136"/>
    </source>
</evidence>
<feature type="transmembrane region" description="Helical" evidence="7">
    <location>
        <begin position="214"/>
        <end position="237"/>
    </location>
</feature>
<reference evidence="9" key="1">
    <citation type="submission" date="2020-05" db="EMBL/GenBank/DDBJ databases">
        <authorList>
            <person name="Chiriac C."/>
            <person name="Salcher M."/>
            <person name="Ghai R."/>
            <person name="Kavagutti S V."/>
        </authorList>
    </citation>
    <scope>NUCLEOTIDE SEQUENCE</scope>
</reference>
<feature type="transmembrane region" description="Helical" evidence="7">
    <location>
        <begin position="274"/>
        <end position="298"/>
    </location>
</feature>
<keyword evidence="3" id="KW-1003">Cell membrane</keyword>
<dbReference type="AlphaFoldDB" id="A0A6J5YZZ2"/>
<keyword evidence="4 7" id="KW-0812">Transmembrane</keyword>
<dbReference type="PANTHER" id="PTHR43005">
    <property type="entry name" value="BLR7065 PROTEIN"/>
    <property type="match status" value="1"/>
</dbReference>
<feature type="transmembrane region" description="Helical" evidence="7">
    <location>
        <begin position="87"/>
        <end position="109"/>
    </location>
</feature>
<feature type="domain" description="ABC transmembrane type-1" evidence="8">
    <location>
        <begin position="83"/>
        <end position="293"/>
    </location>
</feature>
<dbReference type="CDD" id="cd06261">
    <property type="entry name" value="TM_PBP2"/>
    <property type="match status" value="1"/>
</dbReference>
<evidence type="ECO:0000313" key="9">
    <source>
        <dbReference type="EMBL" id="CAB4333183.1"/>
    </source>
</evidence>
<dbReference type="PROSITE" id="PS50928">
    <property type="entry name" value="ABC_TM1"/>
    <property type="match status" value="1"/>
</dbReference>
<proteinExistence type="predicted"/>
<dbReference type="Pfam" id="PF00528">
    <property type="entry name" value="BPD_transp_1"/>
    <property type="match status" value="1"/>
</dbReference>
<dbReference type="EMBL" id="CAESAG010000034">
    <property type="protein sequence ID" value="CAB4333183.1"/>
    <property type="molecule type" value="Genomic_DNA"/>
</dbReference>
<keyword evidence="2" id="KW-0813">Transport</keyword>
<protein>
    <submittedName>
        <fullName evidence="9">Unannotated protein</fullName>
    </submittedName>
</protein>
<evidence type="ECO:0000256" key="4">
    <source>
        <dbReference type="ARBA" id="ARBA00022692"/>
    </source>
</evidence>
<evidence type="ECO:0000256" key="3">
    <source>
        <dbReference type="ARBA" id="ARBA00022475"/>
    </source>
</evidence>
<dbReference type="PANTHER" id="PTHR43005:SF1">
    <property type="entry name" value="SPERMIDINE_PUTRESCINE TRANSPORT SYSTEM PERMEASE PROTEIN"/>
    <property type="match status" value="1"/>
</dbReference>
<feature type="transmembrane region" description="Helical" evidence="7">
    <location>
        <begin position="21"/>
        <end position="43"/>
    </location>
</feature>
<evidence type="ECO:0000256" key="5">
    <source>
        <dbReference type="ARBA" id="ARBA00022989"/>
    </source>
</evidence>
<name>A0A6J5YZZ2_9ZZZZ</name>
<gene>
    <name evidence="9" type="ORF">UFOPK4080_00347</name>
</gene>